<dbReference type="PANTHER" id="PTHR46609">
    <property type="entry name" value="EXONUCLEASE, PHAGE-TYPE/RECB, C-TERMINAL DOMAIN-CONTAINING PROTEIN"/>
    <property type="match status" value="1"/>
</dbReference>
<sequence>MNATLMTASLYPSMSPMAAQGTAEWLRERCGKVTASRIADLVARTKTGWAAARINYLAELIAERLSGQPTEGYVSPAMKWGQDCEVEARRAYEFFTDQDVTEVGFVPHPMIVMSGASPDGLVGEDGLVEIKAPNTATHLEILATRTVPSRYVTQMMWQMACTDRQWCDFVSYDPRLPAHMRLFVQRVDRDERMIEDLEQAVREFLGELDVKVMSLELRYGATGALRPDHQEKYREPA</sequence>
<dbReference type="InterPro" id="IPR019080">
    <property type="entry name" value="YqaJ_viral_recombinase"/>
</dbReference>
<evidence type="ECO:0000313" key="2">
    <source>
        <dbReference type="EMBL" id="MFC5067314.1"/>
    </source>
</evidence>
<proteinExistence type="predicted"/>
<accession>A0ABV9YYK5</accession>
<reference evidence="3" key="1">
    <citation type="journal article" date="2019" name="Int. J. Syst. Evol. Microbiol.">
        <title>The Global Catalogue of Microorganisms (GCM) 10K type strain sequencing project: providing services to taxonomists for standard genome sequencing and annotation.</title>
        <authorList>
            <consortium name="The Broad Institute Genomics Platform"/>
            <consortium name="The Broad Institute Genome Sequencing Center for Infectious Disease"/>
            <person name="Wu L."/>
            <person name="Ma J."/>
        </authorList>
    </citation>
    <scope>NUCLEOTIDE SEQUENCE [LARGE SCALE GENOMIC DNA]</scope>
    <source>
        <strain evidence="3">CGMCC 1.16444</strain>
    </source>
</reference>
<dbReference type="InterPro" id="IPR051703">
    <property type="entry name" value="NF-kappa-B_Signaling_Reg"/>
</dbReference>
<dbReference type="Gene3D" id="3.90.320.10">
    <property type="match status" value="1"/>
</dbReference>
<dbReference type="CDD" id="cd22343">
    <property type="entry name" value="PDDEXK_lambda_exonuclease-like"/>
    <property type="match status" value="1"/>
</dbReference>
<dbReference type="Proteomes" id="UP001595796">
    <property type="component" value="Unassembled WGS sequence"/>
</dbReference>
<comment type="caution">
    <text evidence="2">The sequence shown here is derived from an EMBL/GenBank/DDBJ whole genome shotgun (WGS) entry which is preliminary data.</text>
</comment>
<name>A0ABV9YYK5_9HYPH</name>
<dbReference type="RefSeq" id="WP_379769650.1">
    <property type="nucleotide sequence ID" value="NZ_JBHSJF010000005.1"/>
</dbReference>
<dbReference type="GO" id="GO:0051908">
    <property type="term" value="F:double-stranded DNA 5'-3' DNA exonuclease activity"/>
    <property type="evidence" value="ECO:0007669"/>
    <property type="project" value="UniProtKB-EC"/>
</dbReference>
<keyword evidence="2" id="KW-0269">Exonuclease</keyword>
<evidence type="ECO:0000259" key="1">
    <source>
        <dbReference type="Pfam" id="PF09588"/>
    </source>
</evidence>
<dbReference type="SUPFAM" id="SSF52980">
    <property type="entry name" value="Restriction endonuclease-like"/>
    <property type="match status" value="1"/>
</dbReference>
<evidence type="ECO:0000313" key="3">
    <source>
        <dbReference type="Proteomes" id="UP001595796"/>
    </source>
</evidence>
<keyword evidence="2" id="KW-0540">Nuclease</keyword>
<dbReference type="InterPro" id="IPR011335">
    <property type="entry name" value="Restrct_endonuc-II-like"/>
</dbReference>
<protein>
    <submittedName>
        <fullName evidence="2">Lambda exonuclease family protein</fullName>
        <ecNumber evidence="2">3.1.11.3</ecNumber>
    </submittedName>
</protein>
<dbReference type="PANTHER" id="PTHR46609:SF6">
    <property type="entry name" value="EXONUCLEASE, PHAGE-TYPE_RECB, C-TERMINAL DOMAIN-CONTAINING PROTEIN-RELATED"/>
    <property type="match status" value="1"/>
</dbReference>
<gene>
    <name evidence="2" type="ORF">ACFPFW_04710</name>
</gene>
<feature type="domain" description="YqaJ viral recombinase" evidence="1">
    <location>
        <begin position="24"/>
        <end position="164"/>
    </location>
</feature>
<keyword evidence="2" id="KW-0378">Hydrolase</keyword>
<organism evidence="2 3">
    <name type="scientific">Flaviflagellibacter deserti</name>
    <dbReference type="NCBI Taxonomy" id="2267266"/>
    <lineage>
        <taxon>Bacteria</taxon>
        <taxon>Pseudomonadati</taxon>
        <taxon>Pseudomonadota</taxon>
        <taxon>Alphaproteobacteria</taxon>
        <taxon>Hyphomicrobiales</taxon>
        <taxon>Flaviflagellibacter</taxon>
    </lineage>
</organism>
<dbReference type="InterPro" id="IPR011604">
    <property type="entry name" value="PDDEXK-like_dom_sf"/>
</dbReference>
<dbReference type="Pfam" id="PF09588">
    <property type="entry name" value="YqaJ"/>
    <property type="match status" value="1"/>
</dbReference>
<dbReference type="EMBL" id="JBHSJF010000005">
    <property type="protein sequence ID" value="MFC5067314.1"/>
    <property type="molecule type" value="Genomic_DNA"/>
</dbReference>
<dbReference type="EC" id="3.1.11.3" evidence="2"/>
<keyword evidence="3" id="KW-1185">Reference proteome</keyword>